<name>A0ABQ0C7S3_9PROT</name>
<protein>
    <submittedName>
        <fullName evidence="1">Uncharacterized protein</fullName>
    </submittedName>
</protein>
<proteinExistence type="predicted"/>
<comment type="caution">
    <text evidence="1">The sequence shown here is derived from an EMBL/GenBank/DDBJ whole genome shotgun (WGS) entry which is preliminary data.</text>
</comment>
<keyword evidence="2" id="KW-1185">Reference proteome</keyword>
<gene>
    <name evidence="1" type="ORF">SIID45300_01062</name>
</gene>
<dbReference type="EMBL" id="BAAFGK010000004">
    <property type="protein sequence ID" value="GAB0056750.1"/>
    <property type="molecule type" value="Genomic_DNA"/>
</dbReference>
<accession>A0ABQ0C7S3</accession>
<organism evidence="1 2">
    <name type="scientific">Candidatus Magnetaquiglobus chichijimensis</name>
    <dbReference type="NCBI Taxonomy" id="3141448"/>
    <lineage>
        <taxon>Bacteria</taxon>
        <taxon>Pseudomonadati</taxon>
        <taxon>Pseudomonadota</taxon>
        <taxon>Magnetococcia</taxon>
        <taxon>Magnetococcales</taxon>
        <taxon>Candidatus Magnetaquicoccaceae</taxon>
        <taxon>Candidatus Magnetaquiglobus</taxon>
    </lineage>
</organism>
<evidence type="ECO:0000313" key="2">
    <source>
        <dbReference type="Proteomes" id="UP001628193"/>
    </source>
</evidence>
<dbReference type="RefSeq" id="WP_420904471.1">
    <property type="nucleotide sequence ID" value="NZ_BAAFGK010000004.1"/>
</dbReference>
<dbReference type="Proteomes" id="UP001628193">
    <property type="component" value="Unassembled WGS sequence"/>
</dbReference>
<reference evidence="1 2" key="2">
    <citation type="submission" date="2024-09" db="EMBL/GenBank/DDBJ databases">
        <title>Draft genome sequence of Candidatus Magnetaquicoccaceae bacterium FCR-1.</title>
        <authorList>
            <person name="Shimoshige H."/>
            <person name="Shimamura S."/>
            <person name="Taoka A."/>
            <person name="Kobayashi H."/>
            <person name="Maekawa T."/>
        </authorList>
    </citation>
    <scope>NUCLEOTIDE SEQUENCE [LARGE SCALE GENOMIC DNA]</scope>
    <source>
        <strain evidence="1 2">FCR-1</strain>
    </source>
</reference>
<reference evidence="1 2" key="1">
    <citation type="submission" date="2024-05" db="EMBL/GenBank/DDBJ databases">
        <authorList>
            <consortium name="Candidatus Magnetaquicoccaceae bacterium FCR-1 genome sequencing consortium"/>
            <person name="Shimoshige H."/>
            <person name="Shimamura S."/>
            <person name="Taoka A."/>
            <person name="Kobayashi H."/>
            <person name="Maekawa T."/>
        </authorList>
    </citation>
    <scope>NUCLEOTIDE SEQUENCE [LARGE SCALE GENOMIC DNA]</scope>
    <source>
        <strain evidence="1 2">FCR-1</strain>
    </source>
</reference>
<evidence type="ECO:0000313" key="1">
    <source>
        <dbReference type="EMBL" id="GAB0056750.1"/>
    </source>
</evidence>
<sequence length="119" mass="13517">MRREKQIEVGGRTVTVISPTVAALWQMLQEFQNRNILNQDIFGDHVLQEISFLEIQTFTTLTKEEIGAFCLEDLIEIAKQCQECNPLFFAWKKQVLDAGQKHLATHQTPADSSNPPSSD</sequence>